<gene>
    <name evidence="2" type="ORF">DEO27_003105</name>
</gene>
<name>A0A5C1HTV8_9SPHI</name>
<evidence type="ECO:0000313" key="3">
    <source>
        <dbReference type="Proteomes" id="UP000251402"/>
    </source>
</evidence>
<dbReference type="Pfam" id="PF13676">
    <property type="entry name" value="TIR_2"/>
    <property type="match status" value="1"/>
</dbReference>
<dbReference type="OrthoDB" id="597109at2"/>
<dbReference type="Gene3D" id="3.40.50.10140">
    <property type="entry name" value="Toll/interleukin-1 receptor homology (TIR) domain"/>
    <property type="match status" value="1"/>
</dbReference>
<dbReference type="SUPFAM" id="SSF52200">
    <property type="entry name" value="Toll/Interleukin receptor TIR domain"/>
    <property type="match status" value="1"/>
</dbReference>
<dbReference type="Proteomes" id="UP000251402">
    <property type="component" value="Chromosome"/>
</dbReference>
<accession>A0A5C1HTV8</accession>
<dbReference type="KEGG" id="mrub:DEO27_003105"/>
<keyword evidence="3" id="KW-1185">Reference proteome</keyword>
<dbReference type="AlphaFoldDB" id="A0A5C1HTV8"/>
<feature type="domain" description="TIR" evidence="1">
    <location>
        <begin position="80"/>
        <end position="171"/>
    </location>
</feature>
<dbReference type="RefSeq" id="WP_112569629.1">
    <property type="nucleotide sequence ID" value="NZ_CP043450.1"/>
</dbReference>
<proteinExistence type="predicted"/>
<evidence type="ECO:0000259" key="1">
    <source>
        <dbReference type="Pfam" id="PF13676"/>
    </source>
</evidence>
<evidence type="ECO:0000313" key="2">
    <source>
        <dbReference type="EMBL" id="QEM09045.1"/>
    </source>
</evidence>
<dbReference type="InterPro" id="IPR035897">
    <property type="entry name" value="Toll_tir_struct_dom_sf"/>
</dbReference>
<dbReference type="EMBL" id="CP043450">
    <property type="protein sequence ID" value="QEM09045.1"/>
    <property type="molecule type" value="Genomic_DNA"/>
</dbReference>
<sequence length="269" mass="31499">METNITPLTKLEQTLHDLAQHKNSARLVWFDYQNEKRLLEQGLISQLTFDQYKERISQKITSLINEPILSPDDGDEKASVFLSYNHADQRLAFRIQEELGKYKVGTRIDVNIVTIGQSIKDFIINQTKENTAVMWLVSEHSVKSYWVNFEASMMDYAEMLLNKHFIPVCRNTFFTDNQFHDDTYEEITKKIHEIEAKIAESHKKGMNSQLWDTSRLELLNVQRQLGTVLSNLKSNRVYPISDEYFSNTIKKIAEQLIVMQQNKKTNKYP</sequence>
<reference evidence="2" key="1">
    <citation type="submission" date="2019-08" db="EMBL/GenBank/DDBJ databases">
        <title>Comparative genome analysis confer to the adaptation heavy metal polluted environment.</title>
        <authorList>
            <person name="Li Y."/>
        </authorList>
    </citation>
    <scope>NUCLEOTIDE SEQUENCE [LARGE SCALE GENOMIC DNA]</scope>
    <source>
        <strain evidence="2">P1</strain>
    </source>
</reference>
<organism evidence="2 3">
    <name type="scientific">Mucilaginibacter rubeus</name>
    <dbReference type="NCBI Taxonomy" id="2027860"/>
    <lineage>
        <taxon>Bacteria</taxon>
        <taxon>Pseudomonadati</taxon>
        <taxon>Bacteroidota</taxon>
        <taxon>Sphingobacteriia</taxon>
        <taxon>Sphingobacteriales</taxon>
        <taxon>Sphingobacteriaceae</taxon>
        <taxon>Mucilaginibacter</taxon>
    </lineage>
</organism>
<dbReference type="InterPro" id="IPR000157">
    <property type="entry name" value="TIR_dom"/>
</dbReference>
<dbReference type="GO" id="GO:0007165">
    <property type="term" value="P:signal transduction"/>
    <property type="evidence" value="ECO:0007669"/>
    <property type="project" value="InterPro"/>
</dbReference>
<protein>
    <submittedName>
        <fullName evidence="2">TIR domain-containing protein</fullName>
    </submittedName>
</protein>